<evidence type="ECO:0000313" key="5">
    <source>
        <dbReference type="EMBL" id="KZV86532.1"/>
    </source>
</evidence>
<dbReference type="OrthoDB" id="336321at2759"/>
<dbReference type="PROSITE" id="PS50162">
    <property type="entry name" value="RECA_2"/>
    <property type="match status" value="1"/>
</dbReference>
<dbReference type="PANTHER" id="PTHR46457:SF1">
    <property type="entry name" value="DNA REPAIR PROTEIN RAD51 HOMOLOG 4"/>
    <property type="match status" value="1"/>
</dbReference>
<dbReference type="STRING" id="1314781.A0A165BCE9"/>
<evidence type="ECO:0000256" key="1">
    <source>
        <dbReference type="ARBA" id="ARBA00004123"/>
    </source>
</evidence>
<dbReference type="InterPro" id="IPR013632">
    <property type="entry name" value="Rad51_C"/>
</dbReference>
<dbReference type="GO" id="GO:0140664">
    <property type="term" value="F:ATP-dependent DNA damage sensor activity"/>
    <property type="evidence" value="ECO:0007669"/>
    <property type="project" value="InterPro"/>
</dbReference>
<keyword evidence="2" id="KW-0539">Nucleus</keyword>
<evidence type="ECO:0000256" key="2">
    <source>
        <dbReference type="ARBA" id="ARBA00023242"/>
    </source>
</evidence>
<protein>
    <submittedName>
        <fullName evidence="4">p-loop containing nucleoside triphosphate hydrolase protein</fullName>
    </submittedName>
</protein>
<reference evidence="4 6" key="1">
    <citation type="journal article" date="2016" name="Mol. Biol. Evol.">
        <title>Comparative Genomics of Early-Diverging Mushroom-Forming Fungi Provides Insights into the Origins of Lignocellulose Decay Capabilities.</title>
        <authorList>
            <person name="Nagy L.G."/>
            <person name="Riley R."/>
            <person name="Tritt A."/>
            <person name="Adam C."/>
            <person name="Daum C."/>
            <person name="Floudas D."/>
            <person name="Sun H."/>
            <person name="Yadav J.S."/>
            <person name="Pangilinan J."/>
            <person name="Larsson K.H."/>
            <person name="Matsuura K."/>
            <person name="Barry K."/>
            <person name="Labutti K."/>
            <person name="Kuo R."/>
            <person name="Ohm R.A."/>
            <person name="Bhattacharya S.S."/>
            <person name="Shirouzu T."/>
            <person name="Yoshinaga Y."/>
            <person name="Martin F.M."/>
            <person name="Grigoriev I.V."/>
            <person name="Hibbett D.S."/>
        </authorList>
    </citation>
    <scope>NUCLEOTIDE SEQUENCE [LARGE SCALE GENOMIC DNA]</scope>
    <source>
        <strain evidence="4 6">HHB12029</strain>
    </source>
</reference>
<dbReference type="EMBL" id="KV426152">
    <property type="protein sequence ID" value="KZV86532.1"/>
    <property type="molecule type" value="Genomic_DNA"/>
</dbReference>
<keyword evidence="6" id="KW-1185">Reference proteome</keyword>
<dbReference type="GO" id="GO:0000400">
    <property type="term" value="F:four-way junction DNA binding"/>
    <property type="evidence" value="ECO:0007669"/>
    <property type="project" value="TreeGrafter"/>
</dbReference>
<dbReference type="Pfam" id="PF08423">
    <property type="entry name" value="Rad51"/>
    <property type="match status" value="1"/>
</dbReference>
<dbReference type="GO" id="GO:0005657">
    <property type="term" value="C:replication fork"/>
    <property type="evidence" value="ECO:0007669"/>
    <property type="project" value="TreeGrafter"/>
</dbReference>
<dbReference type="AlphaFoldDB" id="A0A165BCE9"/>
<dbReference type="InterPro" id="IPR051988">
    <property type="entry name" value="HRR_RAD51_Paralog"/>
</dbReference>
<dbReference type="GO" id="GO:0005524">
    <property type="term" value="F:ATP binding"/>
    <property type="evidence" value="ECO:0007669"/>
    <property type="project" value="InterPro"/>
</dbReference>
<dbReference type="GO" id="GO:0016787">
    <property type="term" value="F:hydrolase activity"/>
    <property type="evidence" value="ECO:0007669"/>
    <property type="project" value="UniProtKB-KW"/>
</dbReference>
<dbReference type="GO" id="GO:0042148">
    <property type="term" value="P:DNA strand invasion"/>
    <property type="evidence" value="ECO:0007669"/>
    <property type="project" value="TreeGrafter"/>
</dbReference>
<dbReference type="InterPro" id="IPR020588">
    <property type="entry name" value="RecA_ATP-bd"/>
</dbReference>
<dbReference type="SUPFAM" id="SSF52540">
    <property type="entry name" value="P-loop containing nucleoside triphosphate hydrolases"/>
    <property type="match status" value="1"/>
</dbReference>
<dbReference type="InterPro" id="IPR027417">
    <property type="entry name" value="P-loop_NTPase"/>
</dbReference>
<organism evidence="4 6">
    <name type="scientific">Exidia glandulosa HHB12029</name>
    <dbReference type="NCBI Taxonomy" id="1314781"/>
    <lineage>
        <taxon>Eukaryota</taxon>
        <taxon>Fungi</taxon>
        <taxon>Dikarya</taxon>
        <taxon>Basidiomycota</taxon>
        <taxon>Agaricomycotina</taxon>
        <taxon>Agaricomycetes</taxon>
        <taxon>Auriculariales</taxon>
        <taxon>Exidiaceae</taxon>
        <taxon>Exidia</taxon>
    </lineage>
</organism>
<dbReference type="PANTHER" id="PTHR46457">
    <property type="entry name" value="DNA REPAIR PROTEIN RAD51 HOMOLOG 4"/>
    <property type="match status" value="1"/>
</dbReference>
<dbReference type="Gene3D" id="3.40.50.300">
    <property type="entry name" value="P-loop containing nucleotide triphosphate hydrolases"/>
    <property type="match status" value="1"/>
</dbReference>
<dbReference type="GO" id="GO:0003697">
    <property type="term" value="F:single-stranded DNA binding"/>
    <property type="evidence" value="ECO:0007669"/>
    <property type="project" value="TreeGrafter"/>
</dbReference>
<accession>A0A165BCE9</accession>
<dbReference type="EMBL" id="KV426497">
    <property type="protein sequence ID" value="KZV80315.1"/>
    <property type="molecule type" value="Genomic_DNA"/>
</dbReference>
<feature type="domain" description="RecA family profile 1" evidence="3">
    <location>
        <begin position="78"/>
        <end position="242"/>
    </location>
</feature>
<dbReference type="GO" id="GO:0005815">
    <property type="term" value="C:microtubule organizing center"/>
    <property type="evidence" value="ECO:0007669"/>
    <property type="project" value="TreeGrafter"/>
</dbReference>
<sequence length="333" mass="35640">MALRLKSLLGSDNVQLGPLLQNGIRTAPDLLAHNPKALFTQFPRGTATVHDIEQLQASAAHAMCAPCSIGDEGLDADDIPPLRTGLDALDALLRGFETHDVFELAGPSSAGKTALAMTIVARELASHPGAAVLWLDTKSAFSPERMLHIIQNNAQNVDVEAILDRIHVAQCRDVPALYDAVDAIFSSPMHVRLLVIDRIGDVLLSSLTNKQPNGYAVIATFMRHLAASARSRGFTAVLLNSAIPSPASSSAFRNASFSPALAPMLATYTAGTLWLNTAVDAFGRENVRPVSDDAILIVVEVLNSNVSTSGQWTLVKLVNGIRFEQYDERGDAE</sequence>
<dbReference type="GO" id="GO:0000724">
    <property type="term" value="P:double-strand break repair via homologous recombination"/>
    <property type="evidence" value="ECO:0007669"/>
    <property type="project" value="TreeGrafter"/>
</dbReference>
<keyword evidence="4" id="KW-0378">Hydrolase</keyword>
<evidence type="ECO:0000313" key="4">
    <source>
        <dbReference type="EMBL" id="KZV80315.1"/>
    </source>
</evidence>
<dbReference type="Proteomes" id="UP000077266">
    <property type="component" value="Unassembled WGS sequence"/>
</dbReference>
<dbReference type="GO" id="GO:0033063">
    <property type="term" value="C:Rad51B-Rad51C-Rad51D-XRCC2 complex"/>
    <property type="evidence" value="ECO:0007669"/>
    <property type="project" value="TreeGrafter"/>
</dbReference>
<comment type="subcellular location">
    <subcellularLocation>
        <location evidence="1">Nucleus</location>
    </subcellularLocation>
</comment>
<name>A0A165BCE9_EXIGL</name>
<evidence type="ECO:0000313" key="6">
    <source>
        <dbReference type="Proteomes" id="UP000077266"/>
    </source>
</evidence>
<dbReference type="GO" id="GO:0000723">
    <property type="term" value="P:telomere maintenance"/>
    <property type="evidence" value="ECO:0007669"/>
    <property type="project" value="TreeGrafter"/>
</dbReference>
<dbReference type="GO" id="GO:0007131">
    <property type="term" value="P:reciprocal meiotic recombination"/>
    <property type="evidence" value="ECO:0007669"/>
    <property type="project" value="TreeGrafter"/>
</dbReference>
<proteinExistence type="predicted"/>
<gene>
    <name evidence="5" type="ORF">EXIGLDRAFT_840657</name>
    <name evidence="4" type="ORF">EXIGLDRAFT_845672</name>
</gene>
<evidence type="ECO:0000259" key="3">
    <source>
        <dbReference type="PROSITE" id="PS50162"/>
    </source>
</evidence>